<dbReference type="GO" id="GO:0005737">
    <property type="term" value="C:cytoplasm"/>
    <property type="evidence" value="ECO:0007669"/>
    <property type="project" value="UniProtKB-SubCell"/>
</dbReference>
<feature type="binding site" evidence="5">
    <location>
        <position position="40"/>
    </location>
    <ligand>
        <name>NADPH</name>
        <dbReference type="ChEBI" id="CHEBI:57783"/>
    </ligand>
</feature>
<evidence type="ECO:0000256" key="5">
    <source>
        <dbReference type="HAMAP-Rule" id="MF_00845"/>
    </source>
</evidence>
<comment type="similarity">
    <text evidence="5">Belongs to the aromatic-ring hydroxylase family. TetX subfamily.</text>
</comment>
<dbReference type="HAMAP" id="MF_00845">
    <property type="entry name" value="TetX_monooxygenase"/>
    <property type="match status" value="1"/>
</dbReference>
<dbReference type="Gene3D" id="3.50.50.60">
    <property type="entry name" value="FAD/NAD(P)-binding domain"/>
    <property type="match status" value="1"/>
</dbReference>
<feature type="binding site" evidence="5">
    <location>
        <position position="103"/>
    </location>
    <ligand>
        <name>FAD</name>
        <dbReference type="ChEBI" id="CHEBI:57692"/>
    </ligand>
</feature>
<evidence type="ECO:0000256" key="4">
    <source>
        <dbReference type="ARBA" id="ARBA00023033"/>
    </source>
</evidence>
<dbReference type="RefSeq" id="WP_091662448.1">
    <property type="nucleotide sequence ID" value="NZ_LT594323.1"/>
</dbReference>
<dbReference type="PRINTS" id="PR00420">
    <property type="entry name" value="RNGMNOXGNASE"/>
</dbReference>
<accession>A0A1A8ZI28</accession>
<feature type="binding site" evidence="5">
    <location>
        <position position="47"/>
    </location>
    <ligand>
        <name>FAD</name>
        <dbReference type="ChEBI" id="CHEBI:57692"/>
    </ligand>
</feature>
<dbReference type="SUPFAM" id="SSF51905">
    <property type="entry name" value="FAD/NAD(P)-binding domain"/>
    <property type="match status" value="1"/>
</dbReference>
<dbReference type="Proteomes" id="UP000199385">
    <property type="component" value="Chromosome I"/>
</dbReference>
<dbReference type="GO" id="GO:0004497">
    <property type="term" value="F:monooxygenase activity"/>
    <property type="evidence" value="ECO:0007669"/>
    <property type="project" value="UniProtKB-UniRule"/>
</dbReference>
<evidence type="ECO:0000256" key="1">
    <source>
        <dbReference type="ARBA" id="ARBA00022630"/>
    </source>
</evidence>
<proteinExistence type="inferred from homology"/>
<dbReference type="PATRIC" id="fig|261654.4.peg.2399"/>
<evidence type="ECO:0000313" key="7">
    <source>
        <dbReference type="EMBL" id="SBT43531.1"/>
    </source>
</evidence>
<gene>
    <name evidence="7" type="ORF">GA0070611_2354</name>
</gene>
<protein>
    <recommendedName>
        <fullName evidence="5">Flavin-dependent monooxygenase</fullName>
    </recommendedName>
    <alternativeName>
        <fullName evidence="5">TetX monooxygenase</fullName>
        <shortName evidence="5">TetX</shortName>
        <ecNumber evidence="5">1.14.13.-</ecNumber>
    </alternativeName>
</protein>
<keyword evidence="5" id="KW-0547">Nucleotide-binding</keyword>
<keyword evidence="4 5" id="KW-0503">Monooxygenase</keyword>
<name>A0A1A8ZI28_9ACTN</name>
<dbReference type="PANTHER" id="PTHR46972">
    <property type="entry name" value="MONOOXYGENASE ASQM-RELATED"/>
    <property type="match status" value="1"/>
</dbReference>
<evidence type="ECO:0000256" key="3">
    <source>
        <dbReference type="ARBA" id="ARBA00023002"/>
    </source>
</evidence>
<keyword evidence="8" id="KW-1185">Reference proteome</keyword>
<dbReference type="OrthoDB" id="3217377at2"/>
<keyword evidence="3 5" id="KW-0560">Oxidoreductase</keyword>
<dbReference type="EMBL" id="LT594323">
    <property type="protein sequence ID" value="SBT43531.1"/>
    <property type="molecule type" value="Genomic_DNA"/>
</dbReference>
<comment type="cofactor">
    <cofactor evidence="5">
        <name>FAD</name>
        <dbReference type="ChEBI" id="CHEBI:57692"/>
    </cofactor>
</comment>
<keyword evidence="1 5" id="KW-0285">Flavoprotein</keyword>
<comment type="function">
    <text evidence="5">An FAD-requiring monooxygenase active on some tetracycline antibiotic derivatives, which leads to their inactivation. Hydroxylates carbon 11a of tetracycline and some analogs.</text>
</comment>
<dbReference type="PANTHER" id="PTHR46972:SF1">
    <property type="entry name" value="FAD DEPENDENT OXIDOREDUCTASE DOMAIN-CONTAINING PROTEIN"/>
    <property type="match status" value="1"/>
</dbReference>
<dbReference type="EC" id="1.14.13.-" evidence="5"/>
<evidence type="ECO:0000256" key="2">
    <source>
        <dbReference type="ARBA" id="ARBA00022827"/>
    </source>
</evidence>
<evidence type="ECO:0000259" key="6">
    <source>
        <dbReference type="Pfam" id="PF01494"/>
    </source>
</evidence>
<reference evidence="8" key="1">
    <citation type="submission" date="2016-06" db="EMBL/GenBank/DDBJ databases">
        <authorList>
            <person name="Varghese N."/>
            <person name="Submissions Spin"/>
        </authorList>
    </citation>
    <scope>NUCLEOTIDE SEQUENCE [LARGE SCALE GENOMIC DNA]</scope>
    <source>
        <strain evidence="8">DSM 44815</strain>
    </source>
</reference>
<dbReference type="InterPro" id="IPR002938">
    <property type="entry name" value="FAD-bd"/>
</dbReference>
<dbReference type="AlphaFoldDB" id="A0A1A8ZI28"/>
<dbReference type="GO" id="GO:0071949">
    <property type="term" value="F:FAD binding"/>
    <property type="evidence" value="ECO:0007669"/>
    <property type="project" value="InterPro"/>
</dbReference>
<comment type="catalytic activity">
    <reaction evidence="5">
        <text>a tetracycline + NADPH + O2 + H(+) = an 11a-hydroxytetracycline + NADP(+) + H2O</text>
        <dbReference type="Rhea" id="RHEA:61444"/>
        <dbReference type="ChEBI" id="CHEBI:15377"/>
        <dbReference type="ChEBI" id="CHEBI:15378"/>
        <dbReference type="ChEBI" id="CHEBI:15379"/>
        <dbReference type="ChEBI" id="CHEBI:57783"/>
        <dbReference type="ChEBI" id="CHEBI:58349"/>
        <dbReference type="ChEBI" id="CHEBI:144644"/>
        <dbReference type="ChEBI" id="CHEBI:144645"/>
    </reaction>
</comment>
<comment type="domain">
    <text evidence="5">Consists of an N-terminal FAD-binding domain with a Rossman fold and a C-terminal substrate-binding domain.</text>
</comment>
<dbReference type="GO" id="GO:0046677">
    <property type="term" value="P:response to antibiotic"/>
    <property type="evidence" value="ECO:0007669"/>
    <property type="project" value="InterPro"/>
</dbReference>
<keyword evidence="5" id="KW-0521">NADP</keyword>
<organism evidence="7 8">
    <name type="scientific">Micromonospora auratinigra</name>
    <dbReference type="NCBI Taxonomy" id="261654"/>
    <lineage>
        <taxon>Bacteria</taxon>
        <taxon>Bacillati</taxon>
        <taxon>Actinomycetota</taxon>
        <taxon>Actinomycetes</taxon>
        <taxon>Micromonosporales</taxon>
        <taxon>Micromonosporaceae</taxon>
        <taxon>Micromonospora</taxon>
    </lineage>
</organism>
<keyword evidence="2 5" id="KW-0274">FAD</keyword>
<dbReference type="Pfam" id="PF01494">
    <property type="entry name" value="FAD_binding_3"/>
    <property type="match status" value="1"/>
</dbReference>
<comment type="subunit">
    <text evidence="5">Monomer.</text>
</comment>
<evidence type="ECO:0000313" key="8">
    <source>
        <dbReference type="Proteomes" id="UP000199385"/>
    </source>
</evidence>
<dbReference type="InterPro" id="IPR036188">
    <property type="entry name" value="FAD/NAD-bd_sf"/>
</dbReference>
<keyword evidence="5" id="KW-0963">Cytoplasm</keyword>
<dbReference type="InterPro" id="IPR043683">
    <property type="entry name" value="TetX_monooxygenase"/>
</dbReference>
<feature type="domain" description="FAD-binding" evidence="6">
    <location>
        <begin position="3"/>
        <end position="327"/>
    </location>
</feature>
<dbReference type="STRING" id="261654.GA0070611_2354"/>
<sequence length="379" mass="39974">MTTPVIIVGAGLGGLTLARVLHLHGIPSIVHERDTAADARAQGGMLDIHHDTGQVALDAAGLLDEFRTIVHPGGEATRVLDRHGTVHADETDDGDGNRPEVDRGRLRRMLLDSLPAGTVRWGDKVSAVRPLGDGRHALTLADGTSVTSTLLVGADGAWSRIRPLLSDATPTYTGMSFVELDHRDADARHPVPARLVGAGMLFALGPGRGFLAHRETDGSLHVYAALTRPAEWLHTVDWTDPGAGKAALVAAFDDWAPEFHALITDADGPLVPRAIHALPVGHRWDRVPGITLLGDAAHLMSPFAGAGANLAMLDGAELGRALAAHPGDVEAALTGYERDLFPRSAEAAGEAARNLELCFDDAAPHSLLDQFAAYERSAA</sequence>
<feature type="binding site" evidence="5">
    <location>
        <position position="295"/>
    </location>
    <ligand>
        <name>FAD</name>
        <dbReference type="ChEBI" id="CHEBI:57692"/>
    </ligand>
</feature>
<comment type="subcellular location">
    <subcellularLocation>
        <location evidence="5">Cytoplasm</location>
    </subcellularLocation>
</comment>